<proteinExistence type="predicted"/>
<sequence>MKKLLLTTLLVAASTLAHAAGEAITVYKDPNCGCCAEWIEHLRESGYKVKAVNSEDMTAVKKRLGVPEKLESCHTGVVDASGQVIEGHVPAAALAKLISTPAVKGVAVPGMPANSPGMGKMDGNLVTVDFSGKQFSKN</sequence>
<dbReference type="RefSeq" id="WP_283441380.1">
    <property type="nucleotide sequence ID" value="NZ_FXUL01000003.1"/>
</dbReference>
<comment type="caution">
    <text evidence="2">The sequence shown here is derived from an EMBL/GenBank/DDBJ whole genome shotgun (WGS) entry which is preliminary data.</text>
</comment>
<evidence type="ECO:0000313" key="3">
    <source>
        <dbReference type="Proteomes" id="UP001158049"/>
    </source>
</evidence>
<name>A0ABY1PXW5_9BURK</name>
<dbReference type="InterPro" id="IPR036249">
    <property type="entry name" value="Thioredoxin-like_sf"/>
</dbReference>
<dbReference type="SUPFAM" id="SSF52833">
    <property type="entry name" value="Thioredoxin-like"/>
    <property type="match status" value="1"/>
</dbReference>
<organism evidence="2 3">
    <name type="scientific">Noviherbaspirillum suwonense</name>
    <dbReference type="NCBI Taxonomy" id="1224511"/>
    <lineage>
        <taxon>Bacteria</taxon>
        <taxon>Pseudomonadati</taxon>
        <taxon>Pseudomonadota</taxon>
        <taxon>Betaproteobacteria</taxon>
        <taxon>Burkholderiales</taxon>
        <taxon>Oxalobacteraceae</taxon>
        <taxon>Noviherbaspirillum</taxon>
    </lineage>
</organism>
<gene>
    <name evidence="2" type="ORF">SAMN06295970_103103</name>
</gene>
<dbReference type="Proteomes" id="UP001158049">
    <property type="component" value="Unassembled WGS sequence"/>
</dbReference>
<evidence type="ECO:0000256" key="1">
    <source>
        <dbReference type="SAM" id="SignalP"/>
    </source>
</evidence>
<feature type="chain" id="PRO_5046328133" evidence="1">
    <location>
        <begin position="20"/>
        <end position="138"/>
    </location>
</feature>
<evidence type="ECO:0000313" key="2">
    <source>
        <dbReference type="EMBL" id="SMP52183.1"/>
    </source>
</evidence>
<dbReference type="EMBL" id="FXUL01000003">
    <property type="protein sequence ID" value="SMP52183.1"/>
    <property type="molecule type" value="Genomic_DNA"/>
</dbReference>
<accession>A0ABY1PXW5</accession>
<reference evidence="2 3" key="1">
    <citation type="submission" date="2017-05" db="EMBL/GenBank/DDBJ databases">
        <authorList>
            <person name="Varghese N."/>
            <person name="Submissions S."/>
        </authorList>
    </citation>
    <scope>NUCLEOTIDE SEQUENCE [LARGE SCALE GENOMIC DNA]</scope>
    <source>
        <strain evidence="2 3">DSM 26001</strain>
    </source>
</reference>
<keyword evidence="3" id="KW-1185">Reference proteome</keyword>
<dbReference type="Pfam" id="PF04214">
    <property type="entry name" value="DUF411"/>
    <property type="match status" value="1"/>
</dbReference>
<keyword evidence="1" id="KW-0732">Signal</keyword>
<protein>
    <submittedName>
        <fullName evidence="2">Uncharacterized conserved protein</fullName>
    </submittedName>
</protein>
<feature type="signal peptide" evidence="1">
    <location>
        <begin position="1"/>
        <end position="19"/>
    </location>
</feature>
<dbReference type="InterPro" id="IPR007332">
    <property type="entry name" value="DUF411"/>
</dbReference>